<keyword evidence="3" id="KW-1185">Reference proteome</keyword>
<dbReference type="Proteomes" id="UP000006671">
    <property type="component" value="Unassembled WGS sequence"/>
</dbReference>
<dbReference type="VEuPathDB" id="AmoebaDB:NAEGRDRAFT_71522"/>
<dbReference type="EMBL" id="GG738891">
    <property type="protein sequence ID" value="EFC40576.1"/>
    <property type="molecule type" value="Genomic_DNA"/>
</dbReference>
<keyword evidence="1" id="KW-1133">Transmembrane helix</keyword>
<keyword evidence="1" id="KW-0812">Transmembrane</keyword>
<evidence type="ECO:0000313" key="2">
    <source>
        <dbReference type="EMBL" id="EFC40576.1"/>
    </source>
</evidence>
<reference evidence="2 3" key="1">
    <citation type="journal article" date="2010" name="Cell">
        <title>The genome of Naegleria gruberi illuminates early eukaryotic versatility.</title>
        <authorList>
            <person name="Fritz-Laylin L.K."/>
            <person name="Prochnik S.E."/>
            <person name="Ginger M.L."/>
            <person name="Dacks J.B."/>
            <person name="Carpenter M.L."/>
            <person name="Field M.C."/>
            <person name="Kuo A."/>
            <person name="Paredez A."/>
            <person name="Chapman J."/>
            <person name="Pham J."/>
            <person name="Shu S."/>
            <person name="Neupane R."/>
            <person name="Cipriano M."/>
            <person name="Mancuso J."/>
            <person name="Tu H."/>
            <person name="Salamov A."/>
            <person name="Lindquist E."/>
            <person name="Shapiro H."/>
            <person name="Lucas S."/>
            <person name="Grigoriev I.V."/>
            <person name="Cande W.Z."/>
            <person name="Fulton C."/>
            <person name="Rokhsar D.S."/>
            <person name="Dawson S.C."/>
        </authorList>
    </citation>
    <scope>NUCLEOTIDE SEQUENCE [LARGE SCALE GENOMIC DNA]</scope>
    <source>
        <strain evidence="2 3">NEG-M</strain>
    </source>
</reference>
<evidence type="ECO:0000256" key="1">
    <source>
        <dbReference type="SAM" id="Phobius"/>
    </source>
</evidence>
<dbReference type="OMA" id="QTFFAND"/>
<dbReference type="KEGG" id="ngr:NAEGRDRAFT_71522"/>
<proteinExistence type="predicted"/>
<feature type="transmembrane region" description="Helical" evidence="1">
    <location>
        <begin position="109"/>
        <end position="131"/>
    </location>
</feature>
<gene>
    <name evidence="2" type="ORF">NAEGRDRAFT_71522</name>
</gene>
<feature type="transmembrane region" description="Helical" evidence="1">
    <location>
        <begin position="44"/>
        <end position="67"/>
    </location>
</feature>
<organism evidence="3">
    <name type="scientific">Naegleria gruberi</name>
    <name type="common">Amoeba</name>
    <dbReference type="NCBI Taxonomy" id="5762"/>
    <lineage>
        <taxon>Eukaryota</taxon>
        <taxon>Discoba</taxon>
        <taxon>Heterolobosea</taxon>
        <taxon>Tetramitia</taxon>
        <taxon>Eutetramitia</taxon>
        <taxon>Vahlkampfiidae</taxon>
        <taxon>Naegleria</taxon>
    </lineage>
</organism>
<keyword evidence="1" id="KW-0472">Membrane</keyword>
<sequence length="224" mass="25468">MSQLILRTFGFLYVILSLITMITPNMVANSFFQQYFHHLDIDNYSLIIMDLFRLIGVFVFISGALMIGISRSKLESLTFFNVAFMIFSVIGLLYSVFHAVLSREFRWKFTSSACLVIVFLAQVISMGYSMFASSRRRNQHSTSLPSSNSYSMGFNNQSSTPYNPNIHTNYYNAQPQMHQQQYQQASWNTNSSAFGQSYNGFNNGGGFGQSGFDTSFGSDMRKRV</sequence>
<accession>D2VRB0</accession>
<protein>
    <submittedName>
        <fullName evidence="2">Predicted protein</fullName>
    </submittedName>
</protein>
<evidence type="ECO:0000313" key="3">
    <source>
        <dbReference type="Proteomes" id="UP000006671"/>
    </source>
</evidence>
<feature type="transmembrane region" description="Helical" evidence="1">
    <location>
        <begin position="12"/>
        <end position="32"/>
    </location>
</feature>
<feature type="transmembrane region" description="Helical" evidence="1">
    <location>
        <begin position="79"/>
        <end position="97"/>
    </location>
</feature>
<dbReference type="GeneID" id="8854624"/>
<dbReference type="AlphaFoldDB" id="D2VRB0"/>
<name>D2VRB0_NAEGR</name>
<dbReference type="InParanoid" id="D2VRB0"/>
<dbReference type="RefSeq" id="XP_002673320.1">
    <property type="nucleotide sequence ID" value="XM_002673274.1"/>
</dbReference>